<comment type="caution">
    <text evidence="1">The sequence shown here is derived from an EMBL/GenBank/DDBJ whole genome shotgun (WGS) entry which is preliminary data.</text>
</comment>
<dbReference type="AlphaFoldDB" id="A0AAD1UE46"/>
<accession>A0AAD1UE46</accession>
<protein>
    <submittedName>
        <fullName evidence="1">Uncharacterized protein</fullName>
    </submittedName>
</protein>
<evidence type="ECO:0000313" key="1">
    <source>
        <dbReference type="EMBL" id="CAI2367583.1"/>
    </source>
</evidence>
<dbReference type="Proteomes" id="UP001295684">
    <property type="component" value="Unassembled WGS sequence"/>
</dbReference>
<organism evidence="1 2">
    <name type="scientific">Euplotes crassus</name>
    <dbReference type="NCBI Taxonomy" id="5936"/>
    <lineage>
        <taxon>Eukaryota</taxon>
        <taxon>Sar</taxon>
        <taxon>Alveolata</taxon>
        <taxon>Ciliophora</taxon>
        <taxon>Intramacronucleata</taxon>
        <taxon>Spirotrichea</taxon>
        <taxon>Hypotrichia</taxon>
        <taxon>Euplotida</taxon>
        <taxon>Euplotidae</taxon>
        <taxon>Moneuplotes</taxon>
    </lineage>
</organism>
<proteinExistence type="predicted"/>
<keyword evidence="2" id="KW-1185">Reference proteome</keyword>
<gene>
    <name evidence="1" type="ORF">ECRASSUSDP1_LOCUS8870</name>
</gene>
<reference evidence="1" key="1">
    <citation type="submission" date="2023-07" db="EMBL/GenBank/DDBJ databases">
        <authorList>
            <consortium name="AG Swart"/>
            <person name="Singh M."/>
            <person name="Singh A."/>
            <person name="Seah K."/>
            <person name="Emmerich C."/>
        </authorList>
    </citation>
    <scope>NUCLEOTIDE SEQUENCE</scope>
    <source>
        <strain evidence="1">DP1</strain>
    </source>
</reference>
<sequence>MDVNFESLFLPSPTNRKRAYEELSIRLNTTKDKRVLRNQRGINLKVSNRTRLQQSLARPEPGQALRSKVASRLKILNSSGTVHQHLKARGNPTRENRNLDLQEFMTEQKPPKISNLNNDLNDIRIIKKSEPLLLKHQSRDIQAVISKETLNFKLSKRSPRKIFKLKRKILLGSRRSPIRIIRPYIAKSRLRNLQDLSDTNLQANNTFEELSVMHPHTIDIAKRNYTQRFKSNCRRRPLPRLMPPSCILMRNDASTFL</sequence>
<name>A0AAD1UE46_EUPCR</name>
<evidence type="ECO:0000313" key="2">
    <source>
        <dbReference type="Proteomes" id="UP001295684"/>
    </source>
</evidence>
<dbReference type="EMBL" id="CAMPGE010008696">
    <property type="protein sequence ID" value="CAI2367583.1"/>
    <property type="molecule type" value="Genomic_DNA"/>
</dbReference>